<dbReference type="InterPro" id="IPR036812">
    <property type="entry name" value="NAD(P)_OxRdtase_dom_sf"/>
</dbReference>
<dbReference type="PRINTS" id="PR00069">
    <property type="entry name" value="ALDKETRDTASE"/>
</dbReference>
<dbReference type="SUPFAM" id="SSF51430">
    <property type="entry name" value="NAD(P)-linked oxidoreductase"/>
    <property type="match status" value="1"/>
</dbReference>
<gene>
    <name evidence="3" type="ORF">SAMN06295998_106112</name>
</gene>
<dbReference type="Proteomes" id="UP000192330">
    <property type="component" value="Unassembled WGS sequence"/>
</dbReference>
<dbReference type="GO" id="GO:0005829">
    <property type="term" value="C:cytosol"/>
    <property type="evidence" value="ECO:0007669"/>
    <property type="project" value="TreeGrafter"/>
</dbReference>
<dbReference type="InterPro" id="IPR018170">
    <property type="entry name" value="Aldo/ket_reductase_CS"/>
</dbReference>
<dbReference type="InterPro" id="IPR023210">
    <property type="entry name" value="NADP_OxRdtase_dom"/>
</dbReference>
<evidence type="ECO:0000256" key="1">
    <source>
        <dbReference type="ARBA" id="ARBA00023002"/>
    </source>
</evidence>
<dbReference type="GO" id="GO:0016491">
    <property type="term" value="F:oxidoreductase activity"/>
    <property type="evidence" value="ECO:0007669"/>
    <property type="project" value="UniProtKB-KW"/>
</dbReference>
<feature type="domain" description="NADP-dependent oxidoreductase" evidence="2">
    <location>
        <begin position="39"/>
        <end position="320"/>
    </location>
</feature>
<organism evidence="3 4">
    <name type="scientific">Primorskyibacter flagellatus</name>
    <dbReference type="NCBI Taxonomy" id="1387277"/>
    <lineage>
        <taxon>Bacteria</taxon>
        <taxon>Pseudomonadati</taxon>
        <taxon>Pseudomonadota</taxon>
        <taxon>Alphaproteobacteria</taxon>
        <taxon>Rhodobacterales</taxon>
        <taxon>Roseobacteraceae</taxon>
        <taxon>Primorskyibacter</taxon>
    </lineage>
</organism>
<reference evidence="3 4" key="1">
    <citation type="submission" date="2017-04" db="EMBL/GenBank/DDBJ databases">
        <authorList>
            <person name="Afonso C.L."/>
            <person name="Miller P.J."/>
            <person name="Scott M.A."/>
            <person name="Spackman E."/>
            <person name="Goraichik I."/>
            <person name="Dimitrov K.M."/>
            <person name="Suarez D.L."/>
            <person name="Swayne D.E."/>
        </authorList>
    </citation>
    <scope>NUCLEOTIDE SEQUENCE [LARGE SCALE GENOMIC DNA]</scope>
    <source>
        <strain evidence="3 4">CGMCC 1.12644</strain>
    </source>
</reference>
<proteinExistence type="predicted"/>
<dbReference type="STRING" id="1387277.SAMN06295998_106112"/>
<sequence length="333" mass="36456">MRGLIHLRSGLFFACAPCHRPPMTQHITSPDGTHGPQFAFGAMQWGGRADETQSRAMYEACREAGIVHFDTAHVYTDGRSEELLGKFAGPDRDRLIIATKANFPGGGTRDNILNSFDTSRKRLGMDMVDIYYMHRWDNDTPLEETFDALAQLKQRGAIRYIGVSNYAAWQVMKAQAVAAGFDLRIDVLQPMYNLVKRQAEVELLPMCASEGILAATYSPLGGGLLTGKYARGDSGRLDSDARYTKRYGPAAMHKAASGLAELAEELRTDPATLAAAWVARHPSGPVPLLSARTPEQLAPSLDAMQLQMDDALYARISALYPAPPPATDRLEEA</sequence>
<dbReference type="EMBL" id="FWYD01000006">
    <property type="protein sequence ID" value="SMC81004.1"/>
    <property type="molecule type" value="Genomic_DNA"/>
</dbReference>
<dbReference type="Gene3D" id="3.20.20.100">
    <property type="entry name" value="NADP-dependent oxidoreductase domain"/>
    <property type="match status" value="1"/>
</dbReference>
<name>A0A1W2C7M1_9RHOB</name>
<accession>A0A1W2C7M1</accession>
<dbReference type="PROSITE" id="PS00062">
    <property type="entry name" value="ALDOKETO_REDUCTASE_2"/>
    <property type="match status" value="1"/>
</dbReference>
<dbReference type="AlphaFoldDB" id="A0A1W2C7M1"/>
<dbReference type="InterPro" id="IPR050523">
    <property type="entry name" value="AKR_Detox_Biosynth"/>
</dbReference>
<evidence type="ECO:0000313" key="3">
    <source>
        <dbReference type="EMBL" id="SMC81004.1"/>
    </source>
</evidence>
<dbReference type="Pfam" id="PF00248">
    <property type="entry name" value="Aldo_ket_red"/>
    <property type="match status" value="1"/>
</dbReference>
<dbReference type="PANTHER" id="PTHR43364">
    <property type="entry name" value="NADH-SPECIFIC METHYLGLYOXAL REDUCTASE-RELATED"/>
    <property type="match status" value="1"/>
</dbReference>
<evidence type="ECO:0000313" key="4">
    <source>
        <dbReference type="Proteomes" id="UP000192330"/>
    </source>
</evidence>
<dbReference type="InterPro" id="IPR020471">
    <property type="entry name" value="AKR"/>
</dbReference>
<protein>
    <submittedName>
        <fullName evidence="3">Predicted oxidoreductase</fullName>
    </submittedName>
</protein>
<keyword evidence="1" id="KW-0560">Oxidoreductase</keyword>
<evidence type="ECO:0000259" key="2">
    <source>
        <dbReference type="Pfam" id="PF00248"/>
    </source>
</evidence>
<keyword evidence="4" id="KW-1185">Reference proteome</keyword>
<dbReference type="PANTHER" id="PTHR43364:SF4">
    <property type="entry name" value="NAD(P)-LINKED OXIDOREDUCTASE SUPERFAMILY PROTEIN"/>
    <property type="match status" value="1"/>
</dbReference>